<sequence length="121" mass="13580">MGYLLIHCPLLLGTICMLGCPAVSGLFEWVRITQPPPATAPPPPVAPALLAKDAPFEMVTIDEKFLAEAKQLELSPLDSCHYRVIGSFLHCSFQKRLFFSCFLYVIYNFERNEVSTKITDE</sequence>
<reference evidence="2 3" key="1">
    <citation type="submission" date="2021-06" db="EMBL/GenBank/DDBJ databases">
        <authorList>
            <person name="Palmer J.M."/>
        </authorList>
    </citation>
    <scope>NUCLEOTIDE SEQUENCE [LARGE SCALE GENOMIC DNA]</scope>
    <source>
        <strain evidence="2 3">XC_2019</strain>
        <tissue evidence="2">Muscle</tissue>
    </source>
</reference>
<feature type="chain" id="PRO_5046435487" evidence="1">
    <location>
        <begin position="26"/>
        <end position="121"/>
    </location>
</feature>
<name>A0ABV0QW22_9TELE</name>
<evidence type="ECO:0000313" key="2">
    <source>
        <dbReference type="EMBL" id="MEQ2199718.1"/>
    </source>
</evidence>
<proteinExistence type="predicted"/>
<accession>A0ABV0QW22</accession>
<keyword evidence="1" id="KW-0732">Signal</keyword>
<gene>
    <name evidence="2" type="ORF">XENOCAPTIV_009391</name>
</gene>
<dbReference type="Proteomes" id="UP001434883">
    <property type="component" value="Unassembled WGS sequence"/>
</dbReference>
<evidence type="ECO:0000313" key="3">
    <source>
        <dbReference type="Proteomes" id="UP001434883"/>
    </source>
</evidence>
<organism evidence="2 3">
    <name type="scientific">Xenoophorus captivus</name>
    <dbReference type="NCBI Taxonomy" id="1517983"/>
    <lineage>
        <taxon>Eukaryota</taxon>
        <taxon>Metazoa</taxon>
        <taxon>Chordata</taxon>
        <taxon>Craniata</taxon>
        <taxon>Vertebrata</taxon>
        <taxon>Euteleostomi</taxon>
        <taxon>Actinopterygii</taxon>
        <taxon>Neopterygii</taxon>
        <taxon>Teleostei</taxon>
        <taxon>Neoteleostei</taxon>
        <taxon>Acanthomorphata</taxon>
        <taxon>Ovalentaria</taxon>
        <taxon>Atherinomorphae</taxon>
        <taxon>Cyprinodontiformes</taxon>
        <taxon>Goodeidae</taxon>
        <taxon>Xenoophorus</taxon>
    </lineage>
</organism>
<feature type="signal peptide" evidence="1">
    <location>
        <begin position="1"/>
        <end position="25"/>
    </location>
</feature>
<keyword evidence="3" id="KW-1185">Reference proteome</keyword>
<protein>
    <submittedName>
        <fullName evidence="2">Uncharacterized protein</fullName>
    </submittedName>
</protein>
<evidence type="ECO:0000256" key="1">
    <source>
        <dbReference type="SAM" id="SignalP"/>
    </source>
</evidence>
<comment type="caution">
    <text evidence="2">The sequence shown here is derived from an EMBL/GenBank/DDBJ whole genome shotgun (WGS) entry which is preliminary data.</text>
</comment>
<dbReference type="EMBL" id="JAHRIN010025420">
    <property type="protein sequence ID" value="MEQ2199718.1"/>
    <property type="molecule type" value="Genomic_DNA"/>
</dbReference>